<dbReference type="InterPro" id="IPR011604">
    <property type="entry name" value="PDDEXK-like_dom_sf"/>
</dbReference>
<comment type="similarity">
    <text evidence="13">Belongs to the helicase family. DinG subfamily.</text>
</comment>
<protein>
    <submittedName>
        <fullName evidence="15">Rad3-related DNA helicase</fullName>
    </submittedName>
</protein>
<dbReference type="InterPro" id="IPR006554">
    <property type="entry name" value="Helicase-like_DEXD_c2"/>
</dbReference>
<dbReference type="InterPro" id="IPR011545">
    <property type="entry name" value="DEAD/DEAH_box_helicase_dom"/>
</dbReference>
<proteinExistence type="inferred from homology"/>
<dbReference type="SMART" id="SM00488">
    <property type="entry name" value="DEXDc2"/>
    <property type="match status" value="1"/>
</dbReference>
<keyword evidence="9" id="KW-0411">Iron-sulfur</keyword>
<keyword evidence="2" id="KW-0479">Metal-binding</keyword>
<keyword evidence="11" id="KW-0234">DNA repair</keyword>
<dbReference type="PANTHER" id="PTHR11472">
    <property type="entry name" value="DNA REPAIR DEAD HELICASE RAD3/XP-D SUBFAMILY MEMBER"/>
    <property type="match status" value="1"/>
</dbReference>
<dbReference type="EMBL" id="JQBX01000002">
    <property type="protein sequence ID" value="KRN94916.1"/>
    <property type="molecule type" value="Genomic_DNA"/>
</dbReference>
<dbReference type="Gene3D" id="1.10.275.40">
    <property type="match status" value="1"/>
</dbReference>
<sequence>MAATKIGIRQLVEFILRTGDLNAAVNSQNTALEGARIHRKLQKQRGEDYEKEYYIKRTVDMDDEQFTIEGRADGVVIGDELFIEEIKTSDPTFDELSENTKTLYWSQAKVYGAILTQDLDFDRVTIQLTYYQRPTDAIVEKQQEFSRSELKKFFDELIEEYEQWLKLRSDWRKERNQAARKLEFPFPEYRNGQRDLAVAVYKTILTSQRMFVEAPTGTGKTISTMFPTIKALGEEKIDRFFYLTAKQSTQHVAEEAIKLMSEHGLKLKSITLTAKDRMIFPEEVDVKPEDNPYMIGYYDRIKDGIKDVLLNENQLVKDKIQMYAKKHMLDPFEFSLDLSLFCDLIIGDYNYLFDPMVYLQRFFSTEDQNNFFLIDEAHNLVSRSRAMYSAEINQDAVIKVQELFKKAKGDVDSKQIKRRLTQLDNELELIHQAFSEQSEEYMVENNPLDALEKAMLNFNEAGREWLPKQPDNDLTSGILDLFFINNKYVKISEYFDESYRVLIKNTEAGINIQEQILDPSPYLDASLKKGRGAVFFSATLSPVDYYQETLGSSTGLSLRMASPFDQNQQNLLLTSYIDTRFAARQNSLPQIVASVAALVDAKEGNYLIFCPSYGYLTQIADAFKELAPDVKVAVQTNQMTAEDRKAYLDAFREEKNGTLVGFAVLGGIFSEGIDLTEEQLIGVGIVSVGLPGLSIERKLLQNYFDEKNGHGFEYAYQLPGMNHVLQAAGRLIRTNKDRGNIVLMDQRFVTSRYTNLFPRHWSNYRKIYSVTALQKAVKSFWGR</sequence>
<evidence type="ECO:0000256" key="12">
    <source>
        <dbReference type="ARBA" id="ARBA00023235"/>
    </source>
</evidence>
<keyword evidence="16" id="KW-1185">Reference proteome</keyword>
<dbReference type="GO" id="GO:0046872">
    <property type="term" value="F:metal ion binding"/>
    <property type="evidence" value="ECO:0007669"/>
    <property type="project" value="UniProtKB-KW"/>
</dbReference>
<dbReference type="InterPro" id="IPR010614">
    <property type="entry name" value="RAD3-like_helicase_DEAD"/>
</dbReference>
<dbReference type="PROSITE" id="PS51193">
    <property type="entry name" value="HELICASE_ATP_BIND_2"/>
    <property type="match status" value="1"/>
</dbReference>
<dbReference type="Pfam" id="PF00270">
    <property type="entry name" value="DEAD"/>
    <property type="match status" value="1"/>
</dbReference>
<evidence type="ECO:0000256" key="2">
    <source>
        <dbReference type="ARBA" id="ARBA00022723"/>
    </source>
</evidence>
<evidence type="ECO:0000313" key="16">
    <source>
        <dbReference type="Proteomes" id="UP000051859"/>
    </source>
</evidence>
<dbReference type="STRING" id="331679.IV81_GL000702"/>
<dbReference type="PANTHER" id="PTHR11472:SF34">
    <property type="entry name" value="REGULATOR OF TELOMERE ELONGATION HELICASE 1"/>
    <property type="match status" value="1"/>
</dbReference>
<evidence type="ECO:0000313" key="15">
    <source>
        <dbReference type="EMBL" id="KRN94916.1"/>
    </source>
</evidence>
<dbReference type="InterPro" id="IPR045028">
    <property type="entry name" value="DinG/Rad3-like"/>
</dbReference>
<evidence type="ECO:0000256" key="3">
    <source>
        <dbReference type="ARBA" id="ARBA00022741"/>
    </source>
</evidence>
<dbReference type="AlphaFoldDB" id="A0A0R2L8T9"/>
<dbReference type="Pfam" id="PF13307">
    <property type="entry name" value="Helicase_C_2"/>
    <property type="match status" value="1"/>
</dbReference>
<dbReference type="GO" id="GO:0003677">
    <property type="term" value="F:DNA binding"/>
    <property type="evidence" value="ECO:0007669"/>
    <property type="project" value="UniProtKB-KW"/>
</dbReference>
<dbReference type="SUPFAM" id="SSF52540">
    <property type="entry name" value="P-loop containing nucleoside triphosphate hydrolases"/>
    <property type="match status" value="1"/>
</dbReference>
<dbReference type="Gene3D" id="3.40.50.300">
    <property type="entry name" value="P-loop containing nucleotide triphosphate hydrolases"/>
    <property type="match status" value="2"/>
</dbReference>
<evidence type="ECO:0000256" key="9">
    <source>
        <dbReference type="ARBA" id="ARBA00023014"/>
    </source>
</evidence>
<dbReference type="PATRIC" id="fig|331679.3.peg.709"/>
<dbReference type="GO" id="GO:0005524">
    <property type="term" value="F:ATP binding"/>
    <property type="evidence" value="ECO:0007669"/>
    <property type="project" value="UniProtKB-KW"/>
</dbReference>
<dbReference type="GO" id="GO:0006281">
    <property type="term" value="P:DNA repair"/>
    <property type="evidence" value="ECO:0007669"/>
    <property type="project" value="UniProtKB-KW"/>
</dbReference>
<dbReference type="GO" id="GO:0016818">
    <property type="term" value="F:hydrolase activity, acting on acid anhydrides, in phosphorus-containing anhydrides"/>
    <property type="evidence" value="ECO:0007669"/>
    <property type="project" value="InterPro"/>
</dbReference>
<evidence type="ECO:0000256" key="4">
    <source>
        <dbReference type="ARBA" id="ARBA00022763"/>
    </source>
</evidence>
<dbReference type="InterPro" id="IPR027417">
    <property type="entry name" value="P-loop_NTPase"/>
</dbReference>
<keyword evidence="3" id="KW-0547">Nucleotide-binding</keyword>
<dbReference type="Gene3D" id="3.90.320.10">
    <property type="match status" value="1"/>
</dbReference>
<dbReference type="SMART" id="SM00491">
    <property type="entry name" value="HELICc2"/>
    <property type="match status" value="1"/>
</dbReference>
<keyword evidence="10" id="KW-0238">DNA-binding</keyword>
<dbReference type="Gene3D" id="1.10.30.20">
    <property type="entry name" value="Bacterial XPD DNA helicase, FeS cluster domain"/>
    <property type="match status" value="1"/>
</dbReference>
<name>A0A0R2L8T9_9LACO</name>
<gene>
    <name evidence="15" type="ORF">IV81_GL000702</name>
</gene>
<evidence type="ECO:0000256" key="6">
    <source>
        <dbReference type="ARBA" id="ARBA00022806"/>
    </source>
</evidence>
<keyword evidence="6 15" id="KW-0347">Helicase</keyword>
<evidence type="ECO:0000259" key="14">
    <source>
        <dbReference type="PROSITE" id="PS51193"/>
    </source>
</evidence>
<keyword evidence="4" id="KW-0227">DNA damage</keyword>
<evidence type="ECO:0000256" key="8">
    <source>
        <dbReference type="ARBA" id="ARBA00023004"/>
    </source>
</evidence>
<evidence type="ECO:0000256" key="1">
    <source>
        <dbReference type="ARBA" id="ARBA00022485"/>
    </source>
</evidence>
<dbReference type="GO" id="GO:0003678">
    <property type="term" value="F:DNA helicase activity"/>
    <property type="evidence" value="ECO:0007669"/>
    <property type="project" value="InterPro"/>
</dbReference>
<dbReference type="InterPro" id="IPR014013">
    <property type="entry name" value="Helic_SF1/SF2_ATP-bd_DinG/Rad3"/>
</dbReference>
<keyword evidence="12" id="KW-0413">Isomerase</keyword>
<evidence type="ECO:0000256" key="11">
    <source>
        <dbReference type="ARBA" id="ARBA00023204"/>
    </source>
</evidence>
<dbReference type="RefSeq" id="WP_057801375.1">
    <property type="nucleotide sequence ID" value="NZ_JQBX01000002.1"/>
</dbReference>
<feature type="domain" description="Helicase ATP-binding" evidence="14">
    <location>
        <begin position="179"/>
        <end position="427"/>
    </location>
</feature>
<dbReference type="Pfam" id="PF06733">
    <property type="entry name" value="DEAD_2"/>
    <property type="match status" value="1"/>
</dbReference>
<keyword evidence="5" id="KW-0378">Hydrolase</keyword>
<evidence type="ECO:0000256" key="10">
    <source>
        <dbReference type="ARBA" id="ARBA00023125"/>
    </source>
</evidence>
<comment type="caution">
    <text evidence="15">The sequence shown here is derived from an EMBL/GenBank/DDBJ whole genome shotgun (WGS) entry which is preliminary data.</text>
</comment>
<accession>A0A0R2L8T9</accession>
<dbReference type="GO" id="GO:0051539">
    <property type="term" value="F:4 iron, 4 sulfur cluster binding"/>
    <property type="evidence" value="ECO:0007669"/>
    <property type="project" value="UniProtKB-KW"/>
</dbReference>
<organism evidence="15 16">
    <name type="scientific">Pediococcus stilesii</name>
    <dbReference type="NCBI Taxonomy" id="331679"/>
    <lineage>
        <taxon>Bacteria</taxon>
        <taxon>Bacillati</taxon>
        <taxon>Bacillota</taxon>
        <taxon>Bacilli</taxon>
        <taxon>Lactobacillales</taxon>
        <taxon>Lactobacillaceae</taxon>
        <taxon>Pediococcus</taxon>
    </lineage>
</organism>
<evidence type="ECO:0000256" key="7">
    <source>
        <dbReference type="ARBA" id="ARBA00022840"/>
    </source>
</evidence>
<dbReference type="Proteomes" id="UP000051859">
    <property type="component" value="Unassembled WGS sequence"/>
</dbReference>
<keyword evidence="7" id="KW-0067">ATP-binding</keyword>
<keyword evidence="1" id="KW-0004">4Fe-4S</keyword>
<evidence type="ECO:0000256" key="13">
    <source>
        <dbReference type="ARBA" id="ARBA00038058"/>
    </source>
</evidence>
<dbReference type="InterPro" id="IPR042493">
    <property type="entry name" value="XPD_DNA_FeS"/>
</dbReference>
<evidence type="ECO:0000256" key="5">
    <source>
        <dbReference type="ARBA" id="ARBA00022801"/>
    </source>
</evidence>
<keyword evidence="8" id="KW-0408">Iron</keyword>
<dbReference type="InterPro" id="IPR006555">
    <property type="entry name" value="ATP-dep_Helicase_C"/>
</dbReference>
<reference evidence="15 16" key="1">
    <citation type="journal article" date="2015" name="Genome Announc.">
        <title>Expanding the biotechnology potential of lactobacilli through comparative genomics of 213 strains and associated genera.</title>
        <authorList>
            <person name="Sun Z."/>
            <person name="Harris H.M."/>
            <person name="McCann A."/>
            <person name="Guo C."/>
            <person name="Argimon S."/>
            <person name="Zhang W."/>
            <person name="Yang X."/>
            <person name="Jeffery I.B."/>
            <person name="Cooney J.C."/>
            <person name="Kagawa T.F."/>
            <person name="Liu W."/>
            <person name="Song Y."/>
            <person name="Salvetti E."/>
            <person name="Wrobel A."/>
            <person name="Rasinkangas P."/>
            <person name="Parkhill J."/>
            <person name="Rea M.C."/>
            <person name="O'Sullivan O."/>
            <person name="Ritari J."/>
            <person name="Douillard F.P."/>
            <person name="Paul Ross R."/>
            <person name="Yang R."/>
            <person name="Briner A.E."/>
            <person name="Felis G.E."/>
            <person name="de Vos W.M."/>
            <person name="Barrangou R."/>
            <person name="Klaenhammer T.R."/>
            <person name="Caufield P.W."/>
            <person name="Cui Y."/>
            <person name="Zhang H."/>
            <person name="O'Toole P.W."/>
        </authorList>
    </citation>
    <scope>NUCLEOTIDE SEQUENCE [LARGE SCALE GENOMIC DNA]</scope>
    <source>
        <strain evidence="15 16">DSM 18001</strain>
    </source>
</reference>